<dbReference type="UniPathway" id="UPA00142">
    <property type="reaction ID" value="UER00209"/>
</dbReference>
<dbReference type="SUPFAM" id="SSF55931">
    <property type="entry name" value="Glutamine synthetase/guanido kinase"/>
    <property type="match status" value="1"/>
</dbReference>
<dbReference type="GO" id="GO:0004357">
    <property type="term" value="F:glutamate-cysteine ligase activity"/>
    <property type="evidence" value="ECO:0007669"/>
    <property type="project" value="UniProtKB-EC"/>
</dbReference>
<dbReference type="AlphaFoldDB" id="A0A0R2JHQ4"/>
<evidence type="ECO:0000256" key="4">
    <source>
        <dbReference type="ARBA" id="ARBA00022684"/>
    </source>
</evidence>
<proteinExistence type="inferred from homology"/>
<protein>
    <recommendedName>
        <fullName evidence="2 9">Glutamate--cysteine ligase</fullName>
        <ecNumber evidence="2 9">6.3.2.2</ecNumber>
    </recommendedName>
</protein>
<evidence type="ECO:0000256" key="7">
    <source>
        <dbReference type="ARBA" id="ARBA00048819"/>
    </source>
</evidence>
<keyword evidence="6" id="KW-0067">ATP-binding</keyword>
<dbReference type="STRING" id="1620.IV67_GL000382"/>
<evidence type="ECO:0000313" key="11">
    <source>
        <dbReference type="EMBL" id="KRN76873.1"/>
    </source>
</evidence>
<evidence type="ECO:0000256" key="6">
    <source>
        <dbReference type="ARBA" id="ARBA00022840"/>
    </source>
</evidence>
<dbReference type="EC" id="6.3.2.2" evidence="2 9"/>
<evidence type="ECO:0000259" key="10">
    <source>
        <dbReference type="Pfam" id="PF04262"/>
    </source>
</evidence>
<dbReference type="OrthoDB" id="9803907at2"/>
<reference evidence="11 12" key="1">
    <citation type="journal article" date="2015" name="Genome Announc.">
        <title>Expanding the biotechnology potential of lactobacilli through comparative genomics of 213 strains and associated genera.</title>
        <authorList>
            <person name="Sun Z."/>
            <person name="Harris H.M."/>
            <person name="McCann A."/>
            <person name="Guo C."/>
            <person name="Argimon S."/>
            <person name="Zhang W."/>
            <person name="Yang X."/>
            <person name="Jeffery I.B."/>
            <person name="Cooney J.C."/>
            <person name="Kagawa T.F."/>
            <person name="Liu W."/>
            <person name="Song Y."/>
            <person name="Salvetti E."/>
            <person name="Wrobel A."/>
            <person name="Rasinkangas P."/>
            <person name="Parkhill J."/>
            <person name="Rea M.C."/>
            <person name="O'Sullivan O."/>
            <person name="Ritari J."/>
            <person name="Douillard F.P."/>
            <person name="Paul Ross R."/>
            <person name="Yang R."/>
            <person name="Briner A.E."/>
            <person name="Felis G.E."/>
            <person name="de Vos W.M."/>
            <person name="Barrangou R."/>
            <person name="Klaenhammer T.R."/>
            <person name="Caufield P.W."/>
            <person name="Cui Y."/>
            <person name="Zhang H."/>
            <person name="O'Toole P.W."/>
        </authorList>
    </citation>
    <scope>NUCLEOTIDE SEQUENCE [LARGE SCALE GENOMIC DNA]</scope>
    <source>
        <strain evidence="11 12">DSM 20014</strain>
    </source>
</reference>
<feature type="domain" description="Glutamate--cysteine ligase" evidence="10">
    <location>
        <begin position="256"/>
        <end position="333"/>
    </location>
</feature>
<feature type="domain" description="Glutamate--cysteine ligase" evidence="10">
    <location>
        <begin position="21"/>
        <end position="251"/>
    </location>
</feature>
<organism evidence="11 12">
    <name type="scientific">Weissella minor</name>
    <dbReference type="NCBI Taxonomy" id="1620"/>
    <lineage>
        <taxon>Bacteria</taxon>
        <taxon>Bacillati</taxon>
        <taxon>Bacillota</taxon>
        <taxon>Bacilli</taxon>
        <taxon>Lactobacillales</taxon>
        <taxon>Lactobacillaceae</taxon>
        <taxon>Weissella</taxon>
    </lineage>
</organism>
<dbReference type="Gene3D" id="3.30.590.20">
    <property type="match status" value="1"/>
</dbReference>
<evidence type="ECO:0000313" key="12">
    <source>
        <dbReference type="Proteomes" id="UP000051673"/>
    </source>
</evidence>
<comment type="caution">
    <text evidence="11">The sequence shown here is derived from an EMBL/GenBank/DDBJ whole genome shotgun (WGS) entry which is preliminary data.</text>
</comment>
<evidence type="ECO:0000256" key="8">
    <source>
        <dbReference type="RuleBase" id="RU003544"/>
    </source>
</evidence>
<dbReference type="InterPro" id="IPR006334">
    <property type="entry name" value="Glut_cys_ligase"/>
</dbReference>
<comment type="pathway">
    <text evidence="1 9">Sulfur metabolism; glutathione biosynthesis; glutathione from L-cysteine and L-glutamate: step 1/2.</text>
</comment>
<dbReference type="InterPro" id="IPR007370">
    <property type="entry name" value="Glu_cys_ligase"/>
</dbReference>
<evidence type="ECO:0000256" key="3">
    <source>
        <dbReference type="ARBA" id="ARBA00022598"/>
    </source>
</evidence>
<dbReference type="PATRIC" id="fig|1620.3.peg.387"/>
<dbReference type="PANTHER" id="PTHR38761">
    <property type="entry name" value="GLUTAMATE--CYSTEINE LIGASE"/>
    <property type="match status" value="1"/>
</dbReference>
<name>A0A0R2JHQ4_9LACO</name>
<dbReference type="GO" id="GO:0005829">
    <property type="term" value="C:cytosol"/>
    <property type="evidence" value="ECO:0007669"/>
    <property type="project" value="TreeGrafter"/>
</dbReference>
<dbReference type="InterPro" id="IPR014746">
    <property type="entry name" value="Gln_synth/guanido_kin_cat_dom"/>
</dbReference>
<accession>A0A0R2JHQ4</accession>
<keyword evidence="4 8" id="KW-0317">Glutathione biosynthesis</keyword>
<comment type="catalytic activity">
    <reaction evidence="7 9">
        <text>L-cysteine + L-glutamate + ATP = gamma-L-glutamyl-L-cysteine + ADP + phosphate + H(+)</text>
        <dbReference type="Rhea" id="RHEA:13285"/>
        <dbReference type="ChEBI" id="CHEBI:15378"/>
        <dbReference type="ChEBI" id="CHEBI:29985"/>
        <dbReference type="ChEBI" id="CHEBI:30616"/>
        <dbReference type="ChEBI" id="CHEBI:35235"/>
        <dbReference type="ChEBI" id="CHEBI:43474"/>
        <dbReference type="ChEBI" id="CHEBI:58173"/>
        <dbReference type="ChEBI" id="CHEBI:456216"/>
        <dbReference type="EC" id="6.3.2.2"/>
    </reaction>
</comment>
<dbReference type="RefSeq" id="WP_057787641.1">
    <property type="nucleotide sequence ID" value="NZ_JQCD01000024.1"/>
</dbReference>
<comment type="similarity">
    <text evidence="8">Belongs to the glutamate--cysteine ligase type 1 family.</text>
</comment>
<evidence type="ECO:0000256" key="1">
    <source>
        <dbReference type="ARBA" id="ARBA00005006"/>
    </source>
</evidence>
<keyword evidence="5" id="KW-0547">Nucleotide-binding</keyword>
<dbReference type="EMBL" id="JQCD01000024">
    <property type="protein sequence ID" value="KRN76873.1"/>
    <property type="molecule type" value="Genomic_DNA"/>
</dbReference>
<dbReference type="GO" id="GO:0005524">
    <property type="term" value="F:ATP binding"/>
    <property type="evidence" value="ECO:0007669"/>
    <property type="project" value="UniProtKB-KW"/>
</dbReference>
<dbReference type="Proteomes" id="UP000051673">
    <property type="component" value="Unassembled WGS sequence"/>
</dbReference>
<gene>
    <name evidence="11" type="ORF">IV67_GL000382</name>
</gene>
<evidence type="ECO:0000256" key="2">
    <source>
        <dbReference type="ARBA" id="ARBA00012220"/>
    </source>
</evidence>
<dbReference type="Pfam" id="PF04262">
    <property type="entry name" value="Glu_cys_ligase"/>
    <property type="match status" value="2"/>
</dbReference>
<keyword evidence="3 8" id="KW-0436">Ligase</keyword>
<evidence type="ECO:0000256" key="5">
    <source>
        <dbReference type="ARBA" id="ARBA00022741"/>
    </source>
</evidence>
<dbReference type="GO" id="GO:0006750">
    <property type="term" value="P:glutathione biosynthetic process"/>
    <property type="evidence" value="ECO:0007669"/>
    <property type="project" value="UniProtKB-UniPathway"/>
</dbReference>
<dbReference type="PANTHER" id="PTHR38761:SF1">
    <property type="entry name" value="GLUTAMATE--CYSTEINE LIGASE"/>
    <property type="match status" value="1"/>
</dbReference>
<keyword evidence="12" id="KW-1185">Reference proteome</keyword>
<sequence length="424" mass="48583">MISRINSVLPDHLTINQLINHLGLEIEEHRVQMPDGHLSQHPHPVALGDRRTQANFQTDFSESQEELVTDPNDTSADALNQLHTLQKTLTAQLAPDEIIWPLSMPPYLSENDLTYLDTHFERPWYGEYRRVLIDRYGYYQHIMTGIHVNFSLSSDALSWLTQNMAYQDCDAVYFQILKQVSKYRWLITYLFGASLVSENQAADHLLQQRPDLTEPVRSWRSSSVGFDNYADIQPTFTSLSAFLQDIQQLVASGKLYDQSEYYGPVRVKQYQADQAPAKTCVNYLEFRIFDIDPFSTDGISPRALSVLELLIFEAIYFPEDKLETTMQQSKANNDLVALQHPNVALPTALQDEFKHLLAHMQALTDLVDDDAQQQSWQDAINYMTENIEAPVSTLSQQLLPHLVANSLHDFALQRGQAWKQAHEN</sequence>
<evidence type="ECO:0000256" key="9">
    <source>
        <dbReference type="RuleBase" id="RU004391"/>
    </source>
</evidence>
<dbReference type="GO" id="GO:0046872">
    <property type="term" value="F:metal ion binding"/>
    <property type="evidence" value="ECO:0007669"/>
    <property type="project" value="TreeGrafter"/>
</dbReference>